<evidence type="ECO:0000313" key="4">
    <source>
        <dbReference type="Proteomes" id="UP000027195"/>
    </source>
</evidence>
<feature type="transmembrane region" description="Helical" evidence="2">
    <location>
        <begin position="82"/>
        <end position="102"/>
    </location>
</feature>
<evidence type="ECO:0000313" key="3">
    <source>
        <dbReference type="EMBL" id="KDQ08736.1"/>
    </source>
</evidence>
<sequence length="341" mass="36844">MPLLHFPRQLPEPTETTGPPPPVSVPLASIVETSVPTTVVAPTSLIFDSARGPTPTASRSDPAEFTPPQHHNAHKKHGIPPALIAAIIVFALLVIFFVFFFVRKWKKITKRNRHRSEEFTSRSSAFHSQSYEKSVDGMWEMGRTDMTRSGSWAMQAKTPESVVPELGYTAGHHELATISPGAGDQTFPASSRPRMDVITVPPAALTPTRPPPPSSDLHASSLFLAPSPDHLAPSSSTSPSRSTTPTISSYYAGIDSSDVPADAMPNPFVDPVLPPPPAVRNKNSQMIALNDLIAALDAQDQQLGVLHEGAEEEDRRTPSPSVRVQPSDDISLRGYGVPYPH</sequence>
<evidence type="ECO:0000256" key="1">
    <source>
        <dbReference type="SAM" id="MobiDB-lite"/>
    </source>
</evidence>
<dbReference type="EMBL" id="KL198087">
    <property type="protein sequence ID" value="KDQ08736.1"/>
    <property type="molecule type" value="Genomic_DNA"/>
</dbReference>
<dbReference type="AlphaFoldDB" id="A0A067MAV4"/>
<feature type="region of interest" description="Disordered" evidence="1">
    <location>
        <begin position="1"/>
        <end position="23"/>
    </location>
</feature>
<evidence type="ECO:0000256" key="2">
    <source>
        <dbReference type="SAM" id="Phobius"/>
    </source>
</evidence>
<dbReference type="Proteomes" id="UP000027195">
    <property type="component" value="Unassembled WGS sequence"/>
</dbReference>
<feature type="region of interest" description="Disordered" evidence="1">
    <location>
        <begin position="202"/>
        <end position="247"/>
    </location>
</feature>
<name>A0A067MAV4_BOTB1</name>
<keyword evidence="2" id="KW-0472">Membrane</keyword>
<protein>
    <submittedName>
        <fullName evidence="3">Uncharacterized protein</fullName>
    </submittedName>
</protein>
<gene>
    <name evidence="3" type="ORF">BOTBODRAFT_59202</name>
</gene>
<keyword evidence="2" id="KW-0812">Transmembrane</keyword>
<accession>A0A067MAV4</accession>
<feature type="region of interest" description="Disordered" evidence="1">
    <location>
        <begin position="50"/>
        <end position="74"/>
    </location>
</feature>
<proteinExistence type="predicted"/>
<keyword evidence="2" id="KW-1133">Transmembrane helix</keyword>
<keyword evidence="4" id="KW-1185">Reference proteome</keyword>
<feature type="compositionally biased region" description="Low complexity" evidence="1">
    <location>
        <begin position="233"/>
        <end position="247"/>
    </location>
</feature>
<dbReference type="InParanoid" id="A0A067MAV4"/>
<reference evidence="4" key="1">
    <citation type="journal article" date="2014" name="Proc. Natl. Acad. Sci. U.S.A.">
        <title>Extensive sampling of basidiomycete genomes demonstrates inadequacy of the white-rot/brown-rot paradigm for wood decay fungi.</title>
        <authorList>
            <person name="Riley R."/>
            <person name="Salamov A.A."/>
            <person name="Brown D.W."/>
            <person name="Nagy L.G."/>
            <person name="Floudas D."/>
            <person name="Held B.W."/>
            <person name="Levasseur A."/>
            <person name="Lombard V."/>
            <person name="Morin E."/>
            <person name="Otillar R."/>
            <person name="Lindquist E.A."/>
            <person name="Sun H."/>
            <person name="LaButti K.M."/>
            <person name="Schmutz J."/>
            <person name="Jabbour D."/>
            <person name="Luo H."/>
            <person name="Baker S.E."/>
            <person name="Pisabarro A.G."/>
            <person name="Walton J.D."/>
            <person name="Blanchette R.A."/>
            <person name="Henrissat B."/>
            <person name="Martin F."/>
            <person name="Cullen D."/>
            <person name="Hibbett D.S."/>
            <person name="Grigoriev I.V."/>
        </authorList>
    </citation>
    <scope>NUCLEOTIDE SEQUENCE [LARGE SCALE GENOMIC DNA]</scope>
    <source>
        <strain evidence="4">FD-172 SS1</strain>
    </source>
</reference>
<organism evidence="3 4">
    <name type="scientific">Botryobasidium botryosum (strain FD-172 SS1)</name>
    <dbReference type="NCBI Taxonomy" id="930990"/>
    <lineage>
        <taxon>Eukaryota</taxon>
        <taxon>Fungi</taxon>
        <taxon>Dikarya</taxon>
        <taxon>Basidiomycota</taxon>
        <taxon>Agaricomycotina</taxon>
        <taxon>Agaricomycetes</taxon>
        <taxon>Cantharellales</taxon>
        <taxon>Botryobasidiaceae</taxon>
        <taxon>Botryobasidium</taxon>
    </lineage>
</organism>
<feature type="region of interest" description="Disordered" evidence="1">
    <location>
        <begin position="305"/>
        <end position="341"/>
    </location>
</feature>
<dbReference type="HOGENOM" id="CLU_813774_0_0_1"/>